<name>A0A1B2DUN2_9BACL</name>
<comment type="catalytic activity">
    <reaction evidence="1">
        <text>Hydrolysis of terminal non-reducing alpha-L-rhamnose residues in alpha-L-rhamnosides.</text>
        <dbReference type="EC" id="3.2.1.40"/>
    </reaction>
</comment>
<sequence>MNWYGYAVDVEITIEEGGAGLLFDYRGHEDHLGCELDTRSQTVMLYAVEYGTRRVLGSVHAPELSELPSSIHVTVAHLEDRVLLHLNGRLAFTCDALCREGTIGFYTGEGNKAVYRKLRVMDADGRSLYVNCFYDPGTIQFTAGGIDASGTGLRLEGHAIALCEDPVPADSPMFRKEFRLPAGVTRATVRMYAIGWYELHINGRKLENRVLSPANSPYERLMLYDVYDASSAVQDGDNVIGVWLGNGYNMNYSRWGWKWKRDKAFILELDLELADGSSTRIASDESWKTSYSPILENDIYDGETFDGRQMPWGWDSALYADHHWGPVVLADPPQGMLKPNRQPPVRAWEPIEPVSVQRPRDGVLVYDFGQNLAGWIRLGVSGNAGSIITIRYSELADAEGNIDPWTNRRAEAKDAYILRGGETEFYEPRFTYHGFRYVEISGGIEPAVIQAIPIHADVRETGTFSCSDPMLNRLHSNIRWSFLNNLVSIPTDCCQRDERTPCLMDSAVVEEMGMHNFDMRHYYRKWLDDIADSDTNPDWSGDKITLPWHLYWHYGDQDALAASYPSMKAYMELLADRWPEGIVKDGFGDWCAPNEDGWEHYFHEVELVNTALYYQQATIVSKTAGVLGLAEECRAYEKLAHEIRISFHKAFGRGNGLFGSGSQTAQLMPLALGLVSGEAARMSVQRLVDAIHGKNNRLHTGIYGTRYLLDVLADHGYIDLAYELLTQKQYPGFGYQIEQGATTLWEQWSAKGAMHSHDHAMFGGIGVSFYTRLGGIRPMLPGYERIRFEPCYPSGLDWVDVSLDTVKGRIRSAWRKEGDDLRLQVTIPSHAAAVIALRHPDDVRGSERRLLEAGPGDHEFIITKDAVKP</sequence>
<evidence type="ECO:0000256" key="1">
    <source>
        <dbReference type="ARBA" id="ARBA00001445"/>
    </source>
</evidence>
<dbReference type="Gene3D" id="2.60.120.560">
    <property type="entry name" value="Exo-inulinase, domain 1"/>
    <property type="match status" value="1"/>
</dbReference>
<dbReference type="Pfam" id="PF17389">
    <property type="entry name" value="Bac_rhamnosid6H"/>
    <property type="match status" value="1"/>
</dbReference>
<evidence type="ECO:0000259" key="5">
    <source>
        <dbReference type="Pfam" id="PF08531"/>
    </source>
</evidence>
<dbReference type="InterPro" id="IPR012341">
    <property type="entry name" value="6hp_glycosidase-like_sf"/>
</dbReference>
<dbReference type="PANTHER" id="PTHR33307:SF6">
    <property type="entry name" value="ALPHA-RHAMNOSIDASE (EUROFUNG)-RELATED"/>
    <property type="match status" value="1"/>
</dbReference>
<feature type="domain" description="Alpha-L-rhamnosidase C-terminal" evidence="7">
    <location>
        <begin position="775"/>
        <end position="846"/>
    </location>
</feature>
<keyword evidence="3" id="KW-0378">Hydrolase</keyword>
<evidence type="ECO:0000256" key="2">
    <source>
        <dbReference type="ARBA" id="ARBA00012652"/>
    </source>
</evidence>
<dbReference type="KEGG" id="pib:BBD41_01835"/>
<feature type="domain" description="Alpha-L-rhamnosidase six-hairpin glycosidase" evidence="6">
    <location>
        <begin position="459"/>
        <end position="771"/>
    </location>
</feature>
<dbReference type="PANTHER" id="PTHR33307">
    <property type="entry name" value="ALPHA-RHAMNOSIDASE (EUROFUNG)"/>
    <property type="match status" value="1"/>
</dbReference>
<evidence type="ECO:0000259" key="6">
    <source>
        <dbReference type="Pfam" id="PF17389"/>
    </source>
</evidence>
<dbReference type="GO" id="GO:0005975">
    <property type="term" value="P:carbohydrate metabolic process"/>
    <property type="evidence" value="ECO:0007669"/>
    <property type="project" value="InterPro"/>
</dbReference>
<dbReference type="Pfam" id="PF05592">
    <property type="entry name" value="Bac_rhamnosid"/>
    <property type="match status" value="1"/>
</dbReference>
<dbReference type="InterPro" id="IPR035396">
    <property type="entry name" value="Bac_rhamnosid6H"/>
</dbReference>
<dbReference type="InterPro" id="IPR013737">
    <property type="entry name" value="Bac_rhamnosid_N"/>
</dbReference>
<dbReference type="EC" id="3.2.1.40" evidence="2"/>
<feature type="domain" description="Bacterial alpha-L-rhamnosidase N-terminal" evidence="5">
    <location>
        <begin position="184"/>
        <end position="347"/>
    </location>
</feature>
<evidence type="ECO:0000256" key="3">
    <source>
        <dbReference type="ARBA" id="ARBA00022801"/>
    </source>
</evidence>
<evidence type="ECO:0000259" key="4">
    <source>
        <dbReference type="Pfam" id="PF05592"/>
    </source>
</evidence>
<evidence type="ECO:0000259" key="7">
    <source>
        <dbReference type="Pfam" id="PF17390"/>
    </source>
</evidence>
<dbReference type="InterPro" id="IPR035398">
    <property type="entry name" value="Bac_rhamnosid_C"/>
</dbReference>
<organism evidence="8">
    <name type="scientific">Paenibacillus ihbetae</name>
    <dbReference type="NCBI Taxonomy" id="1870820"/>
    <lineage>
        <taxon>Bacteria</taxon>
        <taxon>Bacillati</taxon>
        <taxon>Bacillota</taxon>
        <taxon>Bacilli</taxon>
        <taxon>Bacillales</taxon>
        <taxon>Paenibacillaceae</taxon>
        <taxon>Paenibacillus</taxon>
    </lineage>
</organism>
<dbReference type="GO" id="GO:0030596">
    <property type="term" value="F:alpha-L-rhamnosidase activity"/>
    <property type="evidence" value="ECO:0007669"/>
    <property type="project" value="UniProtKB-EC"/>
</dbReference>
<proteinExistence type="predicted"/>
<dbReference type="SUPFAM" id="SSF48208">
    <property type="entry name" value="Six-hairpin glycosidases"/>
    <property type="match status" value="1"/>
</dbReference>
<evidence type="ECO:0000313" key="8">
    <source>
        <dbReference type="EMBL" id="ANY71419.1"/>
    </source>
</evidence>
<dbReference type="InterPro" id="IPR008902">
    <property type="entry name" value="Rhamnosid_concanavalin"/>
</dbReference>
<dbReference type="InterPro" id="IPR016007">
    <property type="entry name" value="Alpha_rhamnosid"/>
</dbReference>
<dbReference type="Gene3D" id="2.60.420.10">
    <property type="entry name" value="Maltose phosphorylase, domain 3"/>
    <property type="match status" value="1"/>
</dbReference>
<dbReference type="Pfam" id="PF08531">
    <property type="entry name" value="Bac_rhamnosid_N"/>
    <property type="match status" value="1"/>
</dbReference>
<gene>
    <name evidence="8" type="ORF">BBD41_01835</name>
</gene>
<dbReference type="InterPro" id="IPR008928">
    <property type="entry name" value="6-hairpin_glycosidase_sf"/>
</dbReference>
<dbReference type="Gene3D" id="1.50.10.10">
    <property type="match status" value="1"/>
</dbReference>
<protein>
    <recommendedName>
        <fullName evidence="2">alpha-L-rhamnosidase</fullName>
        <ecNumber evidence="2">3.2.1.40</ecNumber>
    </recommendedName>
</protein>
<dbReference type="AlphaFoldDB" id="A0A1B2DUN2"/>
<dbReference type="Pfam" id="PF17390">
    <property type="entry name" value="Bac_rhamnosid_C"/>
    <property type="match status" value="1"/>
</dbReference>
<accession>A0A1B2DUN2</accession>
<dbReference type="EMBL" id="CP016809">
    <property type="protein sequence ID" value="ANY71419.1"/>
    <property type="molecule type" value="Genomic_DNA"/>
</dbReference>
<feature type="domain" description="Alpha-L-rhamnosidase concanavalin-like" evidence="4">
    <location>
        <begin position="358"/>
        <end position="443"/>
    </location>
</feature>
<dbReference type="Gene3D" id="2.60.120.260">
    <property type="entry name" value="Galactose-binding domain-like"/>
    <property type="match status" value="2"/>
</dbReference>
<reference evidence="8" key="1">
    <citation type="submission" date="2016-08" db="EMBL/GenBank/DDBJ databases">
        <title>Complete Genome Seqeunce of Paenibacillus sp. nov. IHBB 9852 from high altitute lake of Indian trans-Himalayas.</title>
        <authorList>
            <person name="Kiran S."/>
            <person name="Swarnkar M.K."/>
            <person name="Rana A."/>
            <person name="Tewari R."/>
            <person name="Gulati A."/>
        </authorList>
    </citation>
    <scope>NUCLEOTIDE SEQUENCE [LARGE SCALE GENOMIC DNA]</scope>
    <source>
        <strain evidence="8">IHBB 9852</strain>
    </source>
</reference>